<dbReference type="CDD" id="cd16010">
    <property type="entry name" value="iPGM"/>
    <property type="match status" value="1"/>
</dbReference>
<evidence type="ECO:0000256" key="9">
    <source>
        <dbReference type="HAMAP-Rule" id="MF_01038"/>
    </source>
</evidence>
<comment type="pathway">
    <text evidence="3 9">Carbohydrate degradation; glycolysis; pyruvate from D-glyceraldehyde 3-phosphate: step 3/5.</text>
</comment>
<feature type="binding site" evidence="9 12">
    <location>
        <begin position="254"/>
        <end position="257"/>
    </location>
    <ligand>
        <name>substrate</name>
    </ligand>
</feature>
<evidence type="ECO:0000256" key="4">
    <source>
        <dbReference type="ARBA" id="ARBA00008819"/>
    </source>
</evidence>
<feature type="binding site" evidence="9 13">
    <location>
        <position position="396"/>
    </location>
    <ligand>
        <name>Mn(2+)</name>
        <dbReference type="ChEBI" id="CHEBI:29035"/>
        <label>1</label>
    </ligand>
</feature>
<evidence type="ECO:0000256" key="2">
    <source>
        <dbReference type="ARBA" id="ARBA00002315"/>
    </source>
</evidence>
<feature type="active site" description="Phosphoserine intermediate" evidence="9 11">
    <location>
        <position position="63"/>
    </location>
</feature>
<dbReference type="FunFam" id="3.40.1450.10:FF:000002">
    <property type="entry name" value="2,3-bisphosphoglycerate-independent phosphoglycerate mutase"/>
    <property type="match status" value="1"/>
</dbReference>
<reference evidence="16 17" key="1">
    <citation type="submission" date="2019-12" db="EMBL/GenBank/DDBJ databases">
        <title>Litoreibacter badius sp. nov., a novel bacteriochlorophyll a-containing bacterium in the genus Litoreibacter.</title>
        <authorList>
            <person name="Kanamuro M."/>
            <person name="Takabe Y."/>
            <person name="Mori K."/>
            <person name="Takaichi S."/>
            <person name="Hanada S."/>
        </authorList>
    </citation>
    <scope>NUCLEOTIDE SEQUENCE [LARGE SCALE GENOMIC DNA]</scope>
    <source>
        <strain evidence="16 17">K6</strain>
    </source>
</reference>
<dbReference type="EC" id="5.4.2.12" evidence="9 10"/>
<dbReference type="GO" id="GO:0005829">
    <property type="term" value="C:cytosol"/>
    <property type="evidence" value="ECO:0007669"/>
    <property type="project" value="TreeGrafter"/>
</dbReference>
<feature type="binding site" evidence="9 12">
    <location>
        <position position="124"/>
    </location>
    <ligand>
        <name>substrate</name>
    </ligand>
</feature>
<evidence type="ECO:0000256" key="6">
    <source>
        <dbReference type="ARBA" id="ARBA00023152"/>
    </source>
</evidence>
<dbReference type="PANTHER" id="PTHR31637:SF0">
    <property type="entry name" value="2,3-BISPHOSPHOGLYCERATE-INDEPENDENT PHOSPHOGLYCERATE MUTASE"/>
    <property type="match status" value="1"/>
</dbReference>
<dbReference type="GO" id="GO:0006096">
    <property type="term" value="P:glycolytic process"/>
    <property type="evidence" value="ECO:0007669"/>
    <property type="project" value="UniProtKB-UniRule"/>
</dbReference>
<dbReference type="PIRSF" id="PIRSF001492">
    <property type="entry name" value="IPGAM"/>
    <property type="match status" value="1"/>
</dbReference>
<proteinExistence type="inferred from homology"/>
<comment type="subunit">
    <text evidence="9">Monomer.</text>
</comment>
<feature type="binding site" evidence="9 13">
    <location>
        <position position="63"/>
    </location>
    <ligand>
        <name>Mn(2+)</name>
        <dbReference type="ChEBI" id="CHEBI:29035"/>
        <label>2</label>
    </ligand>
</feature>
<organism evidence="16 17">
    <name type="scientific">Litoreibacter roseus</name>
    <dbReference type="NCBI Taxonomy" id="2601869"/>
    <lineage>
        <taxon>Bacteria</taxon>
        <taxon>Pseudomonadati</taxon>
        <taxon>Pseudomonadota</taxon>
        <taxon>Alphaproteobacteria</taxon>
        <taxon>Rhodobacterales</taxon>
        <taxon>Roseobacteraceae</taxon>
        <taxon>Litoreibacter</taxon>
    </lineage>
</organism>
<dbReference type="UniPathway" id="UPA00109">
    <property type="reaction ID" value="UER00186"/>
</dbReference>
<protein>
    <recommendedName>
        <fullName evidence="9 10">2,3-bisphosphoglycerate-independent phosphoglycerate mutase</fullName>
        <shortName evidence="9">BPG-independent PGAM</shortName>
        <shortName evidence="9">Phosphoglyceromutase</shortName>
        <shortName evidence="9">iPGM</shortName>
        <ecNumber evidence="9 10">5.4.2.12</ecNumber>
    </recommendedName>
</protein>
<evidence type="ECO:0000313" key="17">
    <source>
        <dbReference type="Proteomes" id="UP000436822"/>
    </source>
</evidence>
<evidence type="ECO:0000259" key="14">
    <source>
        <dbReference type="Pfam" id="PF01676"/>
    </source>
</evidence>
<dbReference type="OrthoDB" id="9800863at2"/>
<dbReference type="Gene3D" id="3.40.1450.10">
    <property type="entry name" value="BPG-independent phosphoglycerate mutase, domain B"/>
    <property type="match status" value="1"/>
</dbReference>
<keyword evidence="17" id="KW-1185">Reference proteome</keyword>
<accession>A0A6N6JEP4</accession>
<evidence type="ECO:0000256" key="3">
    <source>
        <dbReference type="ARBA" id="ARBA00004798"/>
    </source>
</evidence>
<evidence type="ECO:0000256" key="10">
    <source>
        <dbReference type="NCBIfam" id="TIGR01307"/>
    </source>
</evidence>
<evidence type="ECO:0000256" key="7">
    <source>
        <dbReference type="ARBA" id="ARBA00023211"/>
    </source>
</evidence>
<dbReference type="SUPFAM" id="SSF64158">
    <property type="entry name" value="2,3-Bisphosphoglycerate-independent phosphoglycerate mutase, substrate-binding domain"/>
    <property type="match status" value="1"/>
</dbReference>
<evidence type="ECO:0000256" key="13">
    <source>
        <dbReference type="PIRSR" id="PIRSR001492-3"/>
    </source>
</evidence>
<gene>
    <name evidence="9 16" type="primary">gpmI</name>
    <name evidence="16" type="ORF">KIN_16680</name>
</gene>
<dbReference type="Gene3D" id="3.40.720.10">
    <property type="entry name" value="Alkaline Phosphatase, subunit A"/>
    <property type="match status" value="1"/>
</dbReference>
<comment type="cofactor">
    <cofactor evidence="9">
        <name>Mn(2+)</name>
        <dbReference type="ChEBI" id="CHEBI:29035"/>
    </cofactor>
    <text evidence="9">Binds 2 manganese ions per subunit.</text>
</comment>
<comment type="catalytic activity">
    <reaction evidence="1 9">
        <text>(2R)-2-phosphoglycerate = (2R)-3-phosphoglycerate</text>
        <dbReference type="Rhea" id="RHEA:15901"/>
        <dbReference type="ChEBI" id="CHEBI:58272"/>
        <dbReference type="ChEBI" id="CHEBI:58289"/>
        <dbReference type="EC" id="5.4.2.12"/>
    </reaction>
</comment>
<evidence type="ECO:0000313" key="16">
    <source>
        <dbReference type="EMBL" id="GFE64594.1"/>
    </source>
</evidence>
<dbReference type="NCBIfam" id="TIGR01307">
    <property type="entry name" value="pgm_bpd_ind"/>
    <property type="match status" value="1"/>
</dbReference>
<dbReference type="InterPro" id="IPR011258">
    <property type="entry name" value="BPG-indep_PGM_N"/>
</dbReference>
<feature type="binding site" evidence="9 13">
    <location>
        <position position="13"/>
    </location>
    <ligand>
        <name>Mn(2+)</name>
        <dbReference type="ChEBI" id="CHEBI:29035"/>
        <label>2</label>
    </ligand>
</feature>
<name>A0A6N6JEP4_9RHOB</name>
<feature type="domain" description="BPG-independent PGAM N-terminal" evidence="15">
    <location>
        <begin position="83"/>
        <end position="291"/>
    </location>
</feature>
<dbReference type="GO" id="GO:0030145">
    <property type="term" value="F:manganese ion binding"/>
    <property type="evidence" value="ECO:0007669"/>
    <property type="project" value="UniProtKB-UniRule"/>
</dbReference>
<sequence>MSAPKPVVLCILDGWGLSDTRDGNAPVLANTPTMDRLLETCPNATLVTHGPDVGLPSGQMGNSEVGHTNIGAGRVVAMDLGQIDLAIEDGSFHENPSLQGFIETLKGTGGTAHLMGVISDGGVHGHHEHMIAAAKALTDADVPVTLHTITDGRDVAPKSAKIYLEALLDGLPASVKIGTLSGRYYAMDRDNRWDRVKKAFDAMGNGEGEMAKSAMSAVEAAYETDTTDEFILPTVIGDYAGMVDGDGLFCLNFRADRAREILAAFGQPDFDAFPIESRPKLAARLGMVDYSTAHNDYMTTVFPKQTITNTLGAWVAQHGKTQFRLAETEKYPHVTFFLNGGKEDPEAGEDRSMPKSPDVATYDLQPEMSAGEVTDALIKAIGSGVDLIVVNYANPDMVGHTGDIDAAVSACEAVDTGLGRTIEALNKAGGAMIVTADHGNCETMIDPDTGGPHTSHTLNPVPVLLVGGPPDATLSSGRLADLAPTLLELMDLPKPKEMTGASLINQ</sequence>
<dbReference type="InterPro" id="IPR017850">
    <property type="entry name" value="Alkaline_phosphatase_core_sf"/>
</dbReference>
<dbReference type="PANTHER" id="PTHR31637">
    <property type="entry name" value="2,3-BISPHOSPHOGLYCERATE-INDEPENDENT PHOSPHOGLYCERATE MUTASE"/>
    <property type="match status" value="1"/>
</dbReference>
<dbReference type="HAMAP" id="MF_01038">
    <property type="entry name" value="GpmI"/>
    <property type="match status" value="1"/>
</dbReference>
<dbReference type="Proteomes" id="UP000436822">
    <property type="component" value="Unassembled WGS sequence"/>
</dbReference>
<feature type="binding site" evidence="9 12">
    <location>
        <position position="330"/>
    </location>
    <ligand>
        <name>substrate</name>
    </ligand>
</feature>
<evidence type="ECO:0000256" key="5">
    <source>
        <dbReference type="ARBA" id="ARBA00022723"/>
    </source>
</evidence>
<dbReference type="RefSeq" id="WP_159805902.1">
    <property type="nucleotide sequence ID" value="NZ_BLJE01000002.1"/>
</dbReference>
<dbReference type="SUPFAM" id="SSF53649">
    <property type="entry name" value="Alkaline phosphatase-like"/>
    <property type="match status" value="1"/>
</dbReference>
<evidence type="ECO:0000256" key="11">
    <source>
        <dbReference type="PIRSR" id="PIRSR001492-1"/>
    </source>
</evidence>
<feature type="binding site" evidence="9 12">
    <location>
        <position position="183"/>
    </location>
    <ligand>
        <name>substrate</name>
    </ligand>
</feature>
<dbReference type="GO" id="GO:0004619">
    <property type="term" value="F:phosphoglycerate mutase activity"/>
    <property type="evidence" value="ECO:0007669"/>
    <property type="project" value="UniProtKB-UniRule"/>
</dbReference>
<comment type="similarity">
    <text evidence="4 9">Belongs to the BPG-independent phosphoglycerate mutase family.</text>
</comment>
<dbReference type="GO" id="GO:0006007">
    <property type="term" value="P:glucose catabolic process"/>
    <property type="evidence" value="ECO:0007669"/>
    <property type="project" value="InterPro"/>
</dbReference>
<dbReference type="Pfam" id="PF06415">
    <property type="entry name" value="iPGM_N"/>
    <property type="match status" value="1"/>
</dbReference>
<feature type="binding site" evidence="9 13">
    <location>
        <position position="438"/>
    </location>
    <ligand>
        <name>Mn(2+)</name>
        <dbReference type="ChEBI" id="CHEBI:29035"/>
        <label>2</label>
    </ligand>
</feature>
<feature type="binding site" evidence="9 12">
    <location>
        <position position="189"/>
    </location>
    <ligand>
        <name>substrate</name>
    </ligand>
</feature>
<evidence type="ECO:0000259" key="15">
    <source>
        <dbReference type="Pfam" id="PF06415"/>
    </source>
</evidence>
<comment type="caution">
    <text evidence="16">The sequence shown here is derived from an EMBL/GenBank/DDBJ whole genome shotgun (WGS) entry which is preliminary data.</text>
</comment>
<feature type="binding site" evidence="9 13">
    <location>
        <position position="437"/>
    </location>
    <ligand>
        <name>Mn(2+)</name>
        <dbReference type="ChEBI" id="CHEBI:29035"/>
        <label>2</label>
    </ligand>
</feature>
<evidence type="ECO:0000256" key="8">
    <source>
        <dbReference type="ARBA" id="ARBA00023235"/>
    </source>
</evidence>
<keyword evidence="6 9" id="KW-0324">Glycolysis</keyword>
<dbReference type="AlphaFoldDB" id="A0A6N6JEP4"/>
<dbReference type="InterPro" id="IPR006124">
    <property type="entry name" value="Metalloenzyme"/>
</dbReference>
<evidence type="ECO:0000256" key="12">
    <source>
        <dbReference type="PIRSR" id="PIRSR001492-2"/>
    </source>
</evidence>
<feature type="binding site" evidence="9 13">
    <location>
        <position position="400"/>
    </location>
    <ligand>
        <name>Mn(2+)</name>
        <dbReference type="ChEBI" id="CHEBI:29035"/>
        <label>1</label>
    </ligand>
</feature>
<dbReference type="Pfam" id="PF01676">
    <property type="entry name" value="Metalloenzyme"/>
    <property type="match status" value="1"/>
</dbReference>
<feature type="domain" description="Metalloenzyme" evidence="14">
    <location>
        <begin position="5"/>
        <end position="493"/>
    </location>
</feature>
<keyword evidence="8 9" id="KW-0413">Isomerase</keyword>
<dbReference type="EMBL" id="BLJE01000002">
    <property type="protein sequence ID" value="GFE64594.1"/>
    <property type="molecule type" value="Genomic_DNA"/>
</dbReference>
<keyword evidence="5 9" id="KW-0479">Metal-binding</keyword>
<feature type="binding site" evidence="9 12">
    <location>
        <begin position="153"/>
        <end position="154"/>
    </location>
    <ligand>
        <name>substrate</name>
    </ligand>
</feature>
<keyword evidence="7 9" id="KW-0464">Manganese</keyword>
<comment type="function">
    <text evidence="2 9">Catalyzes the interconversion of 2-phosphoglycerate and 3-phosphoglycerate.</text>
</comment>
<feature type="binding site" evidence="9 13">
    <location>
        <position position="456"/>
    </location>
    <ligand>
        <name>Mn(2+)</name>
        <dbReference type="ChEBI" id="CHEBI:29035"/>
        <label>1</label>
    </ligand>
</feature>
<evidence type="ECO:0000256" key="1">
    <source>
        <dbReference type="ARBA" id="ARBA00000370"/>
    </source>
</evidence>
<dbReference type="InterPro" id="IPR036646">
    <property type="entry name" value="PGAM_B_sf"/>
</dbReference>
<dbReference type="InterPro" id="IPR005995">
    <property type="entry name" value="Pgm_bpd_ind"/>
</dbReference>